<accession>A0A1V4KXJ7</accession>
<evidence type="ECO:0000313" key="3">
    <source>
        <dbReference type="Proteomes" id="UP000190648"/>
    </source>
</evidence>
<reference evidence="2 3" key="1">
    <citation type="submission" date="2016-02" db="EMBL/GenBank/DDBJ databases">
        <title>Band-tailed pigeon sequencing and assembly.</title>
        <authorList>
            <person name="Soares A.E."/>
            <person name="Novak B.J."/>
            <person name="Rice E.S."/>
            <person name="O'Connell B."/>
            <person name="Chang D."/>
            <person name="Weber S."/>
            <person name="Shapiro B."/>
        </authorList>
    </citation>
    <scope>NUCLEOTIDE SEQUENCE [LARGE SCALE GENOMIC DNA]</scope>
    <source>
        <strain evidence="2">BTP2013</strain>
        <tissue evidence="2">Blood</tissue>
    </source>
</reference>
<organism evidence="2 3">
    <name type="scientific">Patagioenas fasciata monilis</name>
    <dbReference type="NCBI Taxonomy" id="372326"/>
    <lineage>
        <taxon>Eukaryota</taxon>
        <taxon>Metazoa</taxon>
        <taxon>Chordata</taxon>
        <taxon>Craniata</taxon>
        <taxon>Vertebrata</taxon>
        <taxon>Euteleostomi</taxon>
        <taxon>Archelosauria</taxon>
        <taxon>Archosauria</taxon>
        <taxon>Dinosauria</taxon>
        <taxon>Saurischia</taxon>
        <taxon>Theropoda</taxon>
        <taxon>Coelurosauria</taxon>
        <taxon>Aves</taxon>
        <taxon>Neognathae</taxon>
        <taxon>Neoaves</taxon>
        <taxon>Columbimorphae</taxon>
        <taxon>Columbiformes</taxon>
        <taxon>Columbidae</taxon>
        <taxon>Patagioenas</taxon>
    </lineage>
</organism>
<evidence type="ECO:0000256" key="1">
    <source>
        <dbReference type="SAM" id="MobiDB-lite"/>
    </source>
</evidence>
<feature type="compositionally biased region" description="Basic and acidic residues" evidence="1">
    <location>
        <begin position="44"/>
        <end position="53"/>
    </location>
</feature>
<name>A0A1V4KXJ7_PATFA</name>
<sequence length="81" mass="8788">MGFESPGLGAVVIFYLGGFSSSQEPPAFPSVPSKALENQASFDPRARWPLRERRREHRGTKEPLGTHNQVSGPVVIVTAAL</sequence>
<feature type="region of interest" description="Disordered" evidence="1">
    <location>
        <begin position="23"/>
        <end position="69"/>
    </location>
</feature>
<evidence type="ECO:0000313" key="2">
    <source>
        <dbReference type="EMBL" id="OPJ89125.1"/>
    </source>
</evidence>
<keyword evidence="3" id="KW-1185">Reference proteome</keyword>
<dbReference type="EMBL" id="LSYS01001467">
    <property type="protein sequence ID" value="OPJ89125.1"/>
    <property type="molecule type" value="Genomic_DNA"/>
</dbReference>
<proteinExistence type="predicted"/>
<dbReference type="AlphaFoldDB" id="A0A1V4KXJ7"/>
<dbReference type="Proteomes" id="UP000190648">
    <property type="component" value="Unassembled WGS sequence"/>
</dbReference>
<protein>
    <submittedName>
        <fullName evidence="2">Uncharacterized protein</fullName>
    </submittedName>
</protein>
<comment type="caution">
    <text evidence="2">The sequence shown here is derived from an EMBL/GenBank/DDBJ whole genome shotgun (WGS) entry which is preliminary data.</text>
</comment>
<gene>
    <name evidence="2" type="ORF">AV530_017756</name>
</gene>